<dbReference type="OrthoDB" id="382013at2759"/>
<keyword evidence="2" id="KW-1185">Reference proteome</keyword>
<dbReference type="Proteomes" id="UP000507470">
    <property type="component" value="Unassembled WGS sequence"/>
</dbReference>
<dbReference type="PANTHER" id="PTHR46513">
    <property type="entry name" value="VITELLOGENIN RECEPTOR-LIKE PROTEIN-RELATED-RELATED"/>
    <property type="match status" value="1"/>
</dbReference>
<proteinExistence type="predicted"/>
<protein>
    <recommendedName>
        <fullName evidence="3">LRP5_6</fullName>
    </recommendedName>
</protein>
<dbReference type="SUPFAM" id="SSF63825">
    <property type="entry name" value="YWTD domain"/>
    <property type="match status" value="1"/>
</dbReference>
<reference evidence="1 2" key="1">
    <citation type="submission" date="2020-06" db="EMBL/GenBank/DDBJ databases">
        <authorList>
            <person name="Li R."/>
            <person name="Bekaert M."/>
        </authorList>
    </citation>
    <scope>NUCLEOTIDE SEQUENCE [LARGE SCALE GENOMIC DNA]</scope>
    <source>
        <strain evidence="2">wild</strain>
    </source>
</reference>
<dbReference type="InterPro" id="IPR011042">
    <property type="entry name" value="6-blade_b-propeller_TolB-like"/>
</dbReference>
<dbReference type="EMBL" id="CACVKT020002362">
    <property type="protein sequence ID" value="CAC5377393.1"/>
    <property type="molecule type" value="Genomic_DNA"/>
</dbReference>
<organism evidence="1 2">
    <name type="scientific">Mytilus coruscus</name>
    <name type="common">Sea mussel</name>
    <dbReference type="NCBI Taxonomy" id="42192"/>
    <lineage>
        <taxon>Eukaryota</taxon>
        <taxon>Metazoa</taxon>
        <taxon>Spiralia</taxon>
        <taxon>Lophotrochozoa</taxon>
        <taxon>Mollusca</taxon>
        <taxon>Bivalvia</taxon>
        <taxon>Autobranchia</taxon>
        <taxon>Pteriomorphia</taxon>
        <taxon>Mytilida</taxon>
        <taxon>Mytiloidea</taxon>
        <taxon>Mytilidae</taxon>
        <taxon>Mytilinae</taxon>
        <taxon>Mytilus</taxon>
    </lineage>
</organism>
<gene>
    <name evidence="1" type="ORF">MCOR_13713</name>
</gene>
<evidence type="ECO:0008006" key="3">
    <source>
        <dbReference type="Google" id="ProtNLM"/>
    </source>
</evidence>
<dbReference type="Gene3D" id="2.120.10.30">
    <property type="entry name" value="TolB, C-terminal domain"/>
    <property type="match status" value="1"/>
</dbReference>
<accession>A0A6J8B1M7</accession>
<evidence type="ECO:0000313" key="2">
    <source>
        <dbReference type="Proteomes" id="UP000507470"/>
    </source>
</evidence>
<sequence length="289" mass="32878">MNPTCIYFFVCSGAFSGKLLYSNSISIIEFDIETRNTTVLVNQVQSIVFALDYDYTNRYVYLPRFDKFDIVRFPYPSTNRKLQVIVETDPHPTGIAVDSVNEHIYWITYGELSRSNLDGTNVKTVSTSLRVPRVIQLDVTNSWMYIVEENVGISKSRFDVSEKQTIVKFTSTPVRCMTIDTEEHRVYWINNDSIMTSAKDDGSDVKTQFSTNIARSYLGIDVVGRYIYYHTYNQLLMVNKAPGSTPIVLFNDTSEINSLFVFNQSGNVGIKVEIDVTSSASTIFDLQHS</sequence>
<dbReference type="InterPro" id="IPR000033">
    <property type="entry name" value="LDLR_classB_rpt"/>
</dbReference>
<evidence type="ECO:0000313" key="1">
    <source>
        <dbReference type="EMBL" id="CAC5377393.1"/>
    </source>
</evidence>
<dbReference type="SMART" id="SM00135">
    <property type="entry name" value="LY"/>
    <property type="match status" value="2"/>
</dbReference>
<dbReference type="InterPro" id="IPR050778">
    <property type="entry name" value="Cueball_EGF_LRP_Nidogen"/>
</dbReference>
<dbReference type="AlphaFoldDB" id="A0A6J8B1M7"/>
<name>A0A6J8B1M7_MYTCO</name>